<accession>A0A0F9CJY4</accession>
<organism evidence="1">
    <name type="scientific">marine sediment metagenome</name>
    <dbReference type="NCBI Taxonomy" id="412755"/>
    <lineage>
        <taxon>unclassified sequences</taxon>
        <taxon>metagenomes</taxon>
        <taxon>ecological metagenomes</taxon>
    </lineage>
</organism>
<feature type="non-terminal residue" evidence="1">
    <location>
        <position position="1"/>
    </location>
</feature>
<name>A0A0F9CJY4_9ZZZZ</name>
<evidence type="ECO:0000313" key="1">
    <source>
        <dbReference type="EMBL" id="KKK96941.1"/>
    </source>
</evidence>
<reference evidence="1" key="1">
    <citation type="journal article" date="2015" name="Nature">
        <title>Complex archaea that bridge the gap between prokaryotes and eukaryotes.</title>
        <authorList>
            <person name="Spang A."/>
            <person name="Saw J.H."/>
            <person name="Jorgensen S.L."/>
            <person name="Zaremba-Niedzwiedzka K."/>
            <person name="Martijn J."/>
            <person name="Lind A.E."/>
            <person name="van Eijk R."/>
            <person name="Schleper C."/>
            <person name="Guy L."/>
            <person name="Ettema T.J."/>
        </authorList>
    </citation>
    <scope>NUCLEOTIDE SEQUENCE</scope>
</reference>
<dbReference type="AlphaFoldDB" id="A0A0F9CJY4"/>
<proteinExistence type="predicted"/>
<protein>
    <submittedName>
        <fullName evidence="1">Uncharacterized protein</fullName>
    </submittedName>
</protein>
<gene>
    <name evidence="1" type="ORF">LCGC14_2657740</name>
</gene>
<comment type="caution">
    <text evidence="1">The sequence shown here is derived from an EMBL/GenBank/DDBJ whole genome shotgun (WGS) entry which is preliminary data.</text>
</comment>
<sequence length="55" mass="6190">DRLDRLYAAKVYLQSDAATANSEALRQVVDDLADTEYEKHRAADVDGENERGQVH</sequence>
<dbReference type="EMBL" id="LAZR01046264">
    <property type="protein sequence ID" value="KKK96941.1"/>
    <property type="molecule type" value="Genomic_DNA"/>
</dbReference>